<dbReference type="Proteomes" id="UP001589619">
    <property type="component" value="Unassembled WGS sequence"/>
</dbReference>
<gene>
    <name evidence="1" type="ORF">ACFFNY_14150</name>
</gene>
<sequence>MLKKHHRSLSASLLLLSAFCATVFLGQEMLISIVTLIVLSAELGISNGLFKKHDKNVKIEGKNKQEALLVNTYTDGVNLVEENGAVGMQIVSLLKAVKRLDATETNELRSCGAITASNSEKANLYSKPAFRLSDSFLCRTTCSSIGKAGRWINWT</sequence>
<organism evidence="1 2">
    <name type="scientific">Paenibacillus hodogayensis</name>
    <dbReference type="NCBI Taxonomy" id="279208"/>
    <lineage>
        <taxon>Bacteria</taxon>
        <taxon>Bacillati</taxon>
        <taxon>Bacillota</taxon>
        <taxon>Bacilli</taxon>
        <taxon>Bacillales</taxon>
        <taxon>Paenibacillaceae</taxon>
        <taxon>Paenibacillus</taxon>
    </lineage>
</organism>
<protein>
    <recommendedName>
        <fullName evidence="3">DUF421 domain-containing protein</fullName>
    </recommendedName>
</protein>
<name>A0ABV5VWL0_9BACL</name>
<evidence type="ECO:0008006" key="3">
    <source>
        <dbReference type="Google" id="ProtNLM"/>
    </source>
</evidence>
<dbReference type="EMBL" id="JBHMAG010000012">
    <property type="protein sequence ID" value="MFB9752704.1"/>
    <property type="molecule type" value="Genomic_DNA"/>
</dbReference>
<accession>A0ABV5VWL0</accession>
<evidence type="ECO:0000313" key="1">
    <source>
        <dbReference type="EMBL" id="MFB9752704.1"/>
    </source>
</evidence>
<comment type="caution">
    <text evidence="1">The sequence shown here is derived from an EMBL/GenBank/DDBJ whole genome shotgun (WGS) entry which is preliminary data.</text>
</comment>
<dbReference type="RefSeq" id="WP_344903514.1">
    <property type="nucleotide sequence ID" value="NZ_BAAAYO010000001.1"/>
</dbReference>
<evidence type="ECO:0000313" key="2">
    <source>
        <dbReference type="Proteomes" id="UP001589619"/>
    </source>
</evidence>
<keyword evidence="2" id="KW-1185">Reference proteome</keyword>
<reference evidence="1 2" key="1">
    <citation type="submission" date="2024-09" db="EMBL/GenBank/DDBJ databases">
        <authorList>
            <person name="Sun Q."/>
            <person name="Mori K."/>
        </authorList>
    </citation>
    <scope>NUCLEOTIDE SEQUENCE [LARGE SCALE GENOMIC DNA]</scope>
    <source>
        <strain evidence="1 2">JCM 12520</strain>
    </source>
</reference>
<proteinExistence type="predicted"/>